<dbReference type="AlphaFoldDB" id="A0A7J0BYH9"/>
<proteinExistence type="predicted"/>
<organism evidence="2 3">
    <name type="scientific">Desulfovibrio psychrotolerans</name>
    <dbReference type="NCBI Taxonomy" id="415242"/>
    <lineage>
        <taxon>Bacteria</taxon>
        <taxon>Pseudomonadati</taxon>
        <taxon>Thermodesulfobacteriota</taxon>
        <taxon>Desulfovibrionia</taxon>
        <taxon>Desulfovibrionales</taxon>
        <taxon>Desulfovibrionaceae</taxon>
        <taxon>Desulfovibrio</taxon>
    </lineage>
</organism>
<protein>
    <recommendedName>
        <fullName evidence="4">DUF3150 domain-containing protein</fullName>
    </recommendedName>
</protein>
<name>A0A7J0BYH9_9BACT</name>
<feature type="region of interest" description="Disordered" evidence="1">
    <location>
        <begin position="321"/>
        <end position="340"/>
    </location>
</feature>
<keyword evidence="3" id="KW-1185">Reference proteome</keyword>
<evidence type="ECO:0008006" key="4">
    <source>
        <dbReference type="Google" id="ProtNLM"/>
    </source>
</evidence>
<evidence type="ECO:0000313" key="2">
    <source>
        <dbReference type="EMBL" id="GFM38044.1"/>
    </source>
</evidence>
<accession>A0A7J0BYH9</accession>
<sequence length="340" mass="37342">MHTDITVLDSLVAVHLTVNIWTARRKLVPSDFNTTNLPPEELASLGSKRICNPADLRVFGTLKSRATTLLDRNGVRFLGGWALPEDRIVEVQTELEGIATEFLREKDAFLDRYDDAIRDWIRTNPGWESIIANSIVSADYVRSRFGFAWQMFKVQTPAVRDDSPDSLVNTGLEDVVTGLGQTLFGEIAKAATDTWHKSFVGKTEVTRKALSPLRTMYRKLTGLSFVEPRVSPVADLLQTAFSAVGRKGHIVGPTLLMLQGLVSLLRDPEALLEHAQSMLDGRNPDDILAGFTGPGSLVLSENGETIGAQEDYADVQDEGADEMPMAPLPIGPQLDSLGLW</sequence>
<gene>
    <name evidence="2" type="ORF">DSM19430T_27280</name>
</gene>
<dbReference type="Pfam" id="PF11348">
    <property type="entry name" value="DUF3150"/>
    <property type="match status" value="1"/>
</dbReference>
<dbReference type="EMBL" id="BLVP01000027">
    <property type="protein sequence ID" value="GFM38044.1"/>
    <property type="molecule type" value="Genomic_DNA"/>
</dbReference>
<reference evidence="2 3" key="1">
    <citation type="submission" date="2020-05" db="EMBL/GenBank/DDBJ databases">
        <title>Draft genome sequence of Desulfovibrio psychrotolerans JS1T.</title>
        <authorList>
            <person name="Ueno A."/>
            <person name="Tamazawa S."/>
            <person name="Tamamura S."/>
            <person name="Murakami T."/>
            <person name="Kiyama T."/>
            <person name="Inomata H."/>
            <person name="Amano Y."/>
            <person name="Miyakawa K."/>
            <person name="Tamaki H."/>
            <person name="Naganuma T."/>
            <person name="Kaneko K."/>
        </authorList>
    </citation>
    <scope>NUCLEOTIDE SEQUENCE [LARGE SCALE GENOMIC DNA]</scope>
    <source>
        <strain evidence="2 3">JS1</strain>
    </source>
</reference>
<dbReference type="InterPro" id="IPR021496">
    <property type="entry name" value="DUF3150"/>
</dbReference>
<dbReference type="RefSeq" id="WP_243451398.1">
    <property type="nucleotide sequence ID" value="NZ_BLVP01000027.1"/>
</dbReference>
<comment type="caution">
    <text evidence="2">The sequence shown here is derived from an EMBL/GenBank/DDBJ whole genome shotgun (WGS) entry which is preliminary data.</text>
</comment>
<evidence type="ECO:0000256" key="1">
    <source>
        <dbReference type="SAM" id="MobiDB-lite"/>
    </source>
</evidence>
<evidence type="ECO:0000313" key="3">
    <source>
        <dbReference type="Proteomes" id="UP000503820"/>
    </source>
</evidence>
<dbReference type="Proteomes" id="UP000503820">
    <property type="component" value="Unassembled WGS sequence"/>
</dbReference>